<dbReference type="GO" id="GO:0051539">
    <property type="term" value="F:4 iron, 4 sulfur cluster binding"/>
    <property type="evidence" value="ECO:0007669"/>
    <property type="project" value="UniProtKB-KW"/>
</dbReference>
<sequence length="1238" mass="142538">KRLVDSFHRIHNYLRISLTERCNLRCAYCMPEQGVDLSPNNNILKTDEIYRLVKIFTSYGKINKVRLTGGEPTLRKDLVDIVRLIKSCDEIKTIGITTNGVLLNRYLKQLHQAGLNSLNISLDTLVKEKFEFLTRRLAFTRVIVNIREALDSNYFPLIKINCVVMNKFNCDELCDFIELTRNQSTLAIRFIEYMPFDDNKWSDKKYFPYQEMLKLIKQHYSSTDVEQIVSDDKHDTTKWYRIKNYQGRFGFISSMSEHFCSTCNRVRLTADGQLKVCLFDNKEVSLRDPMRMGYSDEQIYEIIQQTLYKKEKEHLPIDVLDKRIVYNYHLFQMPSFHLNQILVIIYNILIYTQLLINVSESGEQCNDTRTTYTDCDADNKLRWIIVVPREKESCLNKELPQPKSILCDTNCLSGTYMDINKKNCTECPSGTFSIGGGVRYTFDQNLTLPSAFTINSYSFKDSTISETPFTADDDDDEENNDCESAKWTITGNVIRSDLRRNCVVQLMLKITLIHRGYIEFLYNNVGESLAFLKIDSQCGDKKQKKSMPKYVFKSTGQGVWKSKRIQLEKEGQYQFSFYVLDIMDNHFPVSIKSIEVQGVSSLPECQPCPAGTYSNKIGVSNCSVCLRNTYSTRGSTECTPCNENQFSECQACNSNLSLTTGLYYNQWHVMPPYLDRLCFELEGTEGTTCFGNQSWTLEMDYLTSIVNNNIYSVLELPIENGFKDTSMSNDYGTLYFKFSMKCLLPCELFLATSDANRQRLDIIKKWSSKKDTSDHNNIIEYRYTVHESIPVLFTWIFGRKSPYSEISIDTSSIEIRIYEIHVRNTIDGGADSCVTCQIIDDKHPGCRVCQPGFIISNGTCLRCENNTIVSQNRTSDKKNDNQQQYCAKCPRNTVSYDGVTCIIDCKQTFETQFNYDLTRISSVEFQSSKVFSQEGFPYSHIFNASICGSGIIRCVVNDTLEVKRNRLAVESRLCRTLIAPEDNVTMARSVDDFGEELVNVSLWSDLKSFPHLKTDYNISDVTLVFRASSLRSACNERITFLSLRCDDQIENATRYKVQYPIDSSLNCVSGTCDGCTFRFLLRTIDACPICEESTGYEIFRGECHMGKQQIRKIPNSYCIRRLREHSEIQKCSLLTIEIEIVILISFITAIILCILLVYCWKKNKTLQYRYMQLIENVNPDDDAPVDNVCGTGLDDEDDDEEIDMKKQSKAKKFMNVVKKALKKDNNQPRENFLLTSEA</sequence>
<dbReference type="InterPro" id="IPR009030">
    <property type="entry name" value="Growth_fac_rcpt_cys_sf"/>
</dbReference>
<keyword evidence="14" id="KW-0472">Membrane</keyword>
<evidence type="ECO:0000256" key="8">
    <source>
        <dbReference type="ARBA" id="ARBA00023004"/>
    </source>
</evidence>
<comment type="cofactor">
    <cofactor evidence="1">
        <name>[4Fe-4S] cluster</name>
        <dbReference type="ChEBI" id="CHEBI:49883"/>
    </cofactor>
</comment>
<evidence type="ECO:0000259" key="15">
    <source>
        <dbReference type="PROSITE" id="PS51914"/>
    </source>
</evidence>
<dbReference type="SMART" id="SM00729">
    <property type="entry name" value="Elp3"/>
    <property type="match status" value="1"/>
</dbReference>
<feature type="transmembrane region" description="Helical" evidence="14">
    <location>
        <begin position="1140"/>
        <end position="1160"/>
    </location>
</feature>
<dbReference type="UniPathway" id="UPA00344"/>
<keyword evidence="6" id="KW-0732">Signal</keyword>
<dbReference type="OrthoDB" id="429626at2759"/>
<keyword evidence="8" id="KW-0408">Iron</keyword>
<keyword evidence="19" id="KW-1185">Reference proteome</keyword>
<dbReference type="PROSITE" id="PS01305">
    <property type="entry name" value="MOAA_NIFB_PQQE"/>
    <property type="match status" value="1"/>
</dbReference>
<dbReference type="SFLD" id="SFLDG01386">
    <property type="entry name" value="main_SPASM_domain-containing"/>
    <property type="match status" value="1"/>
</dbReference>
<keyword evidence="10" id="KW-0342">GTP-binding</keyword>
<dbReference type="SFLD" id="SFLDG01383">
    <property type="entry name" value="cyclic_pyranopterin_phosphate"/>
    <property type="match status" value="1"/>
</dbReference>
<keyword evidence="9" id="KW-0411">Iron-sulfur</keyword>
<dbReference type="InterPro" id="IPR040064">
    <property type="entry name" value="MoaA-like"/>
</dbReference>
<dbReference type="EMBL" id="CAJOBC010002203">
    <property type="protein sequence ID" value="CAF3721049.1"/>
    <property type="molecule type" value="Genomic_DNA"/>
</dbReference>
<name>A0A814CRK8_9BILA</name>
<evidence type="ECO:0000256" key="9">
    <source>
        <dbReference type="ARBA" id="ARBA00023014"/>
    </source>
</evidence>
<dbReference type="PROSITE" id="PS51914">
    <property type="entry name" value="MRH"/>
    <property type="match status" value="1"/>
</dbReference>
<dbReference type="Pfam" id="PF06463">
    <property type="entry name" value="Mob_synth_C"/>
    <property type="match status" value="1"/>
</dbReference>
<dbReference type="CDD" id="cd21117">
    <property type="entry name" value="Twitch_MoaA"/>
    <property type="match status" value="1"/>
</dbReference>
<keyword evidence="12" id="KW-0456">Lyase</keyword>
<evidence type="ECO:0000256" key="6">
    <source>
        <dbReference type="ARBA" id="ARBA00022729"/>
    </source>
</evidence>
<evidence type="ECO:0000313" key="17">
    <source>
        <dbReference type="EMBL" id="CAF0944788.1"/>
    </source>
</evidence>
<evidence type="ECO:0000256" key="14">
    <source>
        <dbReference type="SAM" id="Phobius"/>
    </source>
</evidence>
<dbReference type="NCBIfam" id="TIGR02666">
    <property type="entry name" value="moaA"/>
    <property type="match status" value="1"/>
</dbReference>
<protein>
    <recommendedName>
        <fullName evidence="2">GTP 3',8-cyclase</fullName>
        <ecNumber evidence="2">4.1.99.22</ecNumber>
    </recommendedName>
</protein>
<evidence type="ECO:0000313" key="19">
    <source>
        <dbReference type="Proteomes" id="UP000663829"/>
    </source>
</evidence>
<feature type="domain" description="Radical SAM core" evidence="16">
    <location>
        <begin position="6"/>
        <end position="232"/>
    </location>
</feature>
<dbReference type="InterPro" id="IPR000385">
    <property type="entry name" value="MoaA_NifB_PqqE_Fe-S-bd_CS"/>
</dbReference>
<evidence type="ECO:0000256" key="12">
    <source>
        <dbReference type="ARBA" id="ARBA00023239"/>
    </source>
</evidence>
<dbReference type="InterPro" id="IPR013483">
    <property type="entry name" value="MoaA"/>
</dbReference>
<evidence type="ECO:0000256" key="10">
    <source>
        <dbReference type="ARBA" id="ARBA00023134"/>
    </source>
</evidence>
<keyword evidence="14" id="KW-0812">Transmembrane</keyword>
<dbReference type="GO" id="GO:0005525">
    <property type="term" value="F:GTP binding"/>
    <property type="evidence" value="ECO:0007669"/>
    <property type="project" value="UniProtKB-KW"/>
</dbReference>
<dbReference type="InterPro" id="IPR013785">
    <property type="entry name" value="Aldolase_TIM"/>
</dbReference>
<evidence type="ECO:0000256" key="11">
    <source>
        <dbReference type="ARBA" id="ARBA00023157"/>
    </source>
</evidence>
<dbReference type="InterPro" id="IPR039181">
    <property type="entry name" value="Elapor1/2"/>
</dbReference>
<evidence type="ECO:0000256" key="3">
    <source>
        <dbReference type="ARBA" id="ARBA00022485"/>
    </source>
</evidence>
<dbReference type="SUPFAM" id="SSF102114">
    <property type="entry name" value="Radical SAM enzymes"/>
    <property type="match status" value="1"/>
</dbReference>
<dbReference type="Pfam" id="PF23032">
    <property type="entry name" value="GBD_ELAPOR1-like_3rd"/>
    <property type="match status" value="1"/>
</dbReference>
<dbReference type="InterPro" id="IPR044865">
    <property type="entry name" value="MRH_dom"/>
</dbReference>
<keyword evidence="3" id="KW-0004">4Fe-4S</keyword>
<dbReference type="SMART" id="SM01411">
    <property type="entry name" value="Ephrin_rec_like"/>
    <property type="match status" value="3"/>
</dbReference>
<dbReference type="SUPFAM" id="SSF57184">
    <property type="entry name" value="Growth factor receptor domain"/>
    <property type="match status" value="1"/>
</dbReference>
<evidence type="ECO:0000256" key="1">
    <source>
        <dbReference type="ARBA" id="ARBA00001966"/>
    </source>
</evidence>
<dbReference type="Proteomes" id="UP000663829">
    <property type="component" value="Unassembled WGS sequence"/>
</dbReference>
<evidence type="ECO:0000313" key="18">
    <source>
        <dbReference type="EMBL" id="CAF3721049.1"/>
    </source>
</evidence>
<reference evidence="17" key="1">
    <citation type="submission" date="2021-02" db="EMBL/GenBank/DDBJ databases">
        <authorList>
            <person name="Nowell W R."/>
        </authorList>
    </citation>
    <scope>NUCLEOTIDE SEQUENCE</scope>
</reference>
<keyword evidence="14" id="KW-1133">Transmembrane helix</keyword>
<dbReference type="GO" id="GO:0046872">
    <property type="term" value="F:metal ion binding"/>
    <property type="evidence" value="ECO:0007669"/>
    <property type="project" value="UniProtKB-KW"/>
</dbReference>
<proteinExistence type="predicted"/>
<evidence type="ECO:0000256" key="13">
    <source>
        <dbReference type="ARBA" id="ARBA00048697"/>
    </source>
</evidence>
<organism evidence="17 19">
    <name type="scientific">Didymodactylos carnosus</name>
    <dbReference type="NCBI Taxonomy" id="1234261"/>
    <lineage>
        <taxon>Eukaryota</taxon>
        <taxon>Metazoa</taxon>
        <taxon>Spiralia</taxon>
        <taxon>Gnathifera</taxon>
        <taxon>Rotifera</taxon>
        <taxon>Eurotatoria</taxon>
        <taxon>Bdelloidea</taxon>
        <taxon>Philodinida</taxon>
        <taxon>Philodinidae</taxon>
        <taxon>Didymodactylos</taxon>
    </lineage>
</organism>
<dbReference type="Proteomes" id="UP000681722">
    <property type="component" value="Unassembled WGS sequence"/>
</dbReference>
<dbReference type="PANTHER" id="PTHR22727">
    <property type="entry name" value="PROTEIN CBG13728"/>
    <property type="match status" value="1"/>
</dbReference>
<dbReference type="PANTHER" id="PTHR22727:SF15">
    <property type="entry name" value="MRH DOMAIN-CONTAINING PROTEIN"/>
    <property type="match status" value="1"/>
</dbReference>
<dbReference type="InterPro" id="IPR006638">
    <property type="entry name" value="Elp3/MiaA/NifB-like_rSAM"/>
</dbReference>
<keyword evidence="11" id="KW-1015">Disulfide bond</keyword>
<dbReference type="SFLD" id="SFLDG01067">
    <property type="entry name" value="SPASM/twitch_domain_containing"/>
    <property type="match status" value="1"/>
</dbReference>
<keyword evidence="7" id="KW-0547">Nucleotide-binding</keyword>
<dbReference type="EMBL" id="CAJNOQ010002203">
    <property type="protein sequence ID" value="CAF0944788.1"/>
    <property type="molecule type" value="Genomic_DNA"/>
</dbReference>
<gene>
    <name evidence="17" type="ORF">GPM918_LOCUS10912</name>
    <name evidence="18" type="ORF">SRO942_LOCUS10913</name>
</gene>
<evidence type="ECO:0000256" key="7">
    <source>
        <dbReference type="ARBA" id="ARBA00022741"/>
    </source>
</evidence>
<dbReference type="CDD" id="cd01335">
    <property type="entry name" value="Radical_SAM"/>
    <property type="match status" value="1"/>
</dbReference>
<dbReference type="GO" id="GO:0016020">
    <property type="term" value="C:membrane"/>
    <property type="evidence" value="ECO:0007669"/>
    <property type="project" value="TreeGrafter"/>
</dbReference>
<evidence type="ECO:0000256" key="4">
    <source>
        <dbReference type="ARBA" id="ARBA00022691"/>
    </source>
</evidence>
<dbReference type="Pfam" id="PF04055">
    <property type="entry name" value="Radical_SAM"/>
    <property type="match status" value="1"/>
</dbReference>
<dbReference type="InterPro" id="IPR058240">
    <property type="entry name" value="rSAM_sf"/>
</dbReference>
<evidence type="ECO:0000256" key="5">
    <source>
        <dbReference type="ARBA" id="ARBA00022723"/>
    </source>
</evidence>
<dbReference type="PROSITE" id="PS51918">
    <property type="entry name" value="RADICAL_SAM"/>
    <property type="match status" value="1"/>
</dbReference>
<comment type="catalytic activity">
    <reaction evidence="13">
        <text>GTP + AH2 + S-adenosyl-L-methionine = (8S)-3',8-cyclo-7,8-dihydroguanosine 5'-triphosphate + 5'-deoxyadenosine + L-methionine + A + H(+)</text>
        <dbReference type="Rhea" id="RHEA:49576"/>
        <dbReference type="ChEBI" id="CHEBI:13193"/>
        <dbReference type="ChEBI" id="CHEBI:15378"/>
        <dbReference type="ChEBI" id="CHEBI:17319"/>
        <dbReference type="ChEBI" id="CHEBI:17499"/>
        <dbReference type="ChEBI" id="CHEBI:37565"/>
        <dbReference type="ChEBI" id="CHEBI:57844"/>
        <dbReference type="ChEBI" id="CHEBI:59789"/>
        <dbReference type="ChEBI" id="CHEBI:131766"/>
        <dbReference type="EC" id="4.1.99.22"/>
    </reaction>
</comment>
<comment type="caution">
    <text evidence="17">The sequence shown here is derived from an EMBL/GenBank/DDBJ whole genome shotgun (WGS) entry which is preliminary data.</text>
</comment>
<evidence type="ECO:0000259" key="16">
    <source>
        <dbReference type="PROSITE" id="PS51918"/>
    </source>
</evidence>
<feature type="domain" description="MRH" evidence="15">
    <location>
        <begin position="903"/>
        <end position="1089"/>
    </location>
</feature>
<dbReference type="InterPro" id="IPR010505">
    <property type="entry name" value="MoaA_twitch"/>
</dbReference>
<dbReference type="GO" id="GO:0006777">
    <property type="term" value="P:Mo-molybdopterin cofactor biosynthetic process"/>
    <property type="evidence" value="ECO:0007669"/>
    <property type="project" value="InterPro"/>
</dbReference>
<keyword evidence="4" id="KW-0949">S-adenosyl-L-methionine</keyword>
<dbReference type="Gene3D" id="3.20.20.70">
    <property type="entry name" value="Aldolase class I"/>
    <property type="match status" value="1"/>
</dbReference>
<dbReference type="Gene3D" id="2.10.50.10">
    <property type="entry name" value="Tumor Necrosis Factor Receptor, subunit A, domain 2"/>
    <property type="match status" value="1"/>
</dbReference>
<dbReference type="EC" id="4.1.99.22" evidence="2"/>
<accession>A0A814CRK8</accession>
<dbReference type="AlphaFoldDB" id="A0A814CRK8"/>
<dbReference type="GO" id="GO:0061798">
    <property type="term" value="F:GTP 3',8'-cyclase activity"/>
    <property type="evidence" value="ECO:0007669"/>
    <property type="project" value="UniProtKB-EC"/>
</dbReference>
<feature type="non-terminal residue" evidence="17">
    <location>
        <position position="1"/>
    </location>
</feature>
<keyword evidence="5" id="KW-0479">Metal-binding</keyword>
<dbReference type="SFLD" id="SFLDS00029">
    <property type="entry name" value="Radical_SAM"/>
    <property type="match status" value="1"/>
</dbReference>
<dbReference type="InterPro" id="IPR007197">
    <property type="entry name" value="rSAM"/>
</dbReference>
<evidence type="ECO:0000256" key="2">
    <source>
        <dbReference type="ARBA" id="ARBA00012167"/>
    </source>
</evidence>
<dbReference type="InterPro" id="IPR056609">
    <property type="entry name" value="Elapor1-like_3rd"/>
</dbReference>